<reference evidence="1" key="1">
    <citation type="submission" date="2022-06" db="EMBL/GenBank/DDBJ databases">
        <title>Genome sequence of Phormidium yuhuli AB48 isolated from an industrial photobioreactor environment.</title>
        <authorList>
            <person name="Qiu Y."/>
            <person name="Noonan A.J.C."/>
            <person name="Dofher K."/>
            <person name="Koch M."/>
            <person name="Kieft B."/>
            <person name="Lin X."/>
            <person name="Ziels R.M."/>
            <person name="Hallam S.J."/>
        </authorList>
    </citation>
    <scope>NUCLEOTIDE SEQUENCE</scope>
    <source>
        <strain evidence="1">AB48</strain>
    </source>
</reference>
<sequence length="146" mass="17055">MTLQTDDTLMQLKLAINRAIARQEKRWGYFQIRRLDDGSMGLDIPSLPQIRCVANLDRDIYKLYWGRAEKPAVYSRKKKKTITDPRTRQTQIQRVYEVMYQLDGRSSVQQINRIMAQTIRDRIADHVSAQADNELEPLVLMTEALS</sequence>
<keyword evidence="2" id="KW-1185">Reference proteome</keyword>
<name>A0ABY5ARS6_9CYAN</name>
<dbReference type="Proteomes" id="UP001056708">
    <property type="component" value="Chromosome"/>
</dbReference>
<evidence type="ECO:0008006" key="3">
    <source>
        <dbReference type="Google" id="ProtNLM"/>
    </source>
</evidence>
<dbReference type="EMBL" id="CP098611">
    <property type="protein sequence ID" value="USR90939.1"/>
    <property type="molecule type" value="Genomic_DNA"/>
</dbReference>
<dbReference type="RefSeq" id="WP_252662963.1">
    <property type="nucleotide sequence ID" value="NZ_CP098611.1"/>
</dbReference>
<evidence type="ECO:0000313" key="1">
    <source>
        <dbReference type="EMBL" id="USR90939.1"/>
    </source>
</evidence>
<proteinExistence type="predicted"/>
<accession>A0ABY5ARS6</accession>
<organism evidence="1 2">
    <name type="scientific">Phormidium yuhuli AB48</name>
    <dbReference type="NCBI Taxonomy" id="2940671"/>
    <lineage>
        <taxon>Bacteria</taxon>
        <taxon>Bacillati</taxon>
        <taxon>Cyanobacteriota</taxon>
        <taxon>Cyanophyceae</taxon>
        <taxon>Oscillatoriophycideae</taxon>
        <taxon>Oscillatoriales</taxon>
        <taxon>Oscillatoriaceae</taxon>
        <taxon>Phormidium</taxon>
        <taxon>Phormidium yuhuli</taxon>
    </lineage>
</organism>
<evidence type="ECO:0000313" key="2">
    <source>
        <dbReference type="Proteomes" id="UP001056708"/>
    </source>
</evidence>
<gene>
    <name evidence="1" type="ORF">NEA10_19285</name>
</gene>
<protein>
    <recommendedName>
        <fullName evidence="3">Transposase</fullName>
    </recommendedName>
</protein>